<dbReference type="RefSeq" id="WP_109241702.1">
    <property type="nucleotide sequence ID" value="NZ_QFAS01000005.1"/>
</dbReference>
<gene>
    <name evidence="2" type="ORF">DB362_02520</name>
</gene>
<proteinExistence type="predicted"/>
<evidence type="ECO:0000313" key="2">
    <source>
        <dbReference type="EMBL" id="PWG52812.1"/>
    </source>
</evidence>
<evidence type="ECO:0000313" key="3">
    <source>
        <dbReference type="Proteomes" id="UP000245607"/>
    </source>
</evidence>
<sequence length="120" mass="14080">MKDIVLLKEEKQILKTLIELDKQNKIGELRYFYKKYGHSDCWFYISRLKNYNLVETGNSKYFEGAGVNAIKLTTYGKNHFKITFAKFKYFFFRSIFLPAAVSFLVTIATLLIQTLVSKLL</sequence>
<comment type="caution">
    <text evidence="2">The sequence shown here is derived from an EMBL/GenBank/DDBJ whole genome shotgun (WGS) entry which is preliminary data.</text>
</comment>
<name>A0A2U2M7H4_9LACO</name>
<accession>A0A2U2M7H4</accession>
<dbReference type="AlphaFoldDB" id="A0A2U2M7H4"/>
<reference evidence="2 3" key="1">
    <citation type="submission" date="2018-05" db="EMBL/GenBank/DDBJ databases">
        <title>Lactobacillus salivarius genome sequencing and assembly.</title>
        <authorList>
            <person name="Audisio C."/>
            <person name="Albarracin L."/>
            <person name="Torres M.J."/>
            <person name="Hebert E.M."/>
            <person name="Saavedra L."/>
        </authorList>
    </citation>
    <scope>NUCLEOTIDE SEQUENCE [LARGE SCALE GENOMIC DNA]</scope>
    <source>
        <strain evidence="2 3">A3iob</strain>
    </source>
</reference>
<evidence type="ECO:0000256" key="1">
    <source>
        <dbReference type="SAM" id="Phobius"/>
    </source>
</evidence>
<keyword evidence="1" id="KW-1133">Transmembrane helix</keyword>
<feature type="transmembrane region" description="Helical" evidence="1">
    <location>
        <begin position="90"/>
        <end position="112"/>
    </location>
</feature>
<dbReference type="Proteomes" id="UP000245607">
    <property type="component" value="Unassembled WGS sequence"/>
</dbReference>
<keyword evidence="1" id="KW-0472">Membrane</keyword>
<dbReference type="EMBL" id="QFAS01000005">
    <property type="protein sequence ID" value="PWG52812.1"/>
    <property type="molecule type" value="Genomic_DNA"/>
</dbReference>
<protein>
    <submittedName>
        <fullName evidence="2">Uncharacterized protein</fullName>
    </submittedName>
</protein>
<organism evidence="2 3">
    <name type="scientific">Ligilactobacillus salivarius</name>
    <dbReference type="NCBI Taxonomy" id="1624"/>
    <lineage>
        <taxon>Bacteria</taxon>
        <taxon>Bacillati</taxon>
        <taxon>Bacillota</taxon>
        <taxon>Bacilli</taxon>
        <taxon>Lactobacillales</taxon>
        <taxon>Lactobacillaceae</taxon>
        <taxon>Ligilactobacillus</taxon>
    </lineage>
</organism>
<keyword evidence="1" id="KW-0812">Transmembrane</keyword>